<evidence type="ECO:0000256" key="5">
    <source>
        <dbReference type="ARBA" id="ARBA00023136"/>
    </source>
</evidence>
<comment type="subcellular location">
    <subcellularLocation>
        <location evidence="1">Membrane</location>
        <topology evidence="1">Multi-pass membrane protein</topology>
    </subcellularLocation>
</comment>
<feature type="transmembrane region" description="Helical" evidence="6">
    <location>
        <begin position="180"/>
        <end position="202"/>
    </location>
</feature>
<dbReference type="PANTHER" id="PTHR30071">
    <property type="entry name" value="HEME EXPORTER PROTEIN C"/>
    <property type="match status" value="1"/>
</dbReference>
<comment type="caution">
    <text evidence="8">The sequence shown here is derived from an EMBL/GenBank/DDBJ whole genome shotgun (WGS) entry which is preliminary data.</text>
</comment>
<sequence>MKAELMFFWTAVALYGLSTFSYIFGFISNYDKLFRVGLFSALAGFIPHLIAIAMRWSASGAGVTPFISISESLSLGVFMTVLIFLISEFAIKKVLPLGVLVMPVAFVLLGWAGTLMKEVAATIAPALQSYWIWVHITGATIGFASVLIAAGMGFLYLLKERKHEDGIAGKLPDLKSIDNLSYRFVAGGFIMYGLMIISGAYWSNTVKGNYWNWDPVEVWSLISWLIYGIYLHLRVTFGWRGTRLAWYSLIAVVVMIVSYWGIPFGVETFHSGFRIQH</sequence>
<organism evidence="8 9">
    <name type="scientific">Geoanaerobacter pelophilus</name>
    <dbReference type="NCBI Taxonomy" id="60036"/>
    <lineage>
        <taxon>Bacteria</taxon>
        <taxon>Pseudomonadati</taxon>
        <taxon>Thermodesulfobacteriota</taxon>
        <taxon>Desulfuromonadia</taxon>
        <taxon>Geobacterales</taxon>
        <taxon>Geobacteraceae</taxon>
        <taxon>Geoanaerobacter</taxon>
    </lineage>
</organism>
<evidence type="ECO:0000313" key="8">
    <source>
        <dbReference type="EMBL" id="GAW68855.1"/>
    </source>
</evidence>
<feature type="transmembrane region" description="Helical" evidence="6">
    <location>
        <begin position="66"/>
        <end position="87"/>
    </location>
</feature>
<evidence type="ECO:0000313" key="9">
    <source>
        <dbReference type="Proteomes" id="UP000194153"/>
    </source>
</evidence>
<dbReference type="InterPro" id="IPR002541">
    <property type="entry name" value="Cyt_c_assembly"/>
</dbReference>
<feature type="domain" description="Cytochrome c assembly protein" evidence="7">
    <location>
        <begin position="70"/>
        <end position="267"/>
    </location>
</feature>
<dbReference type="PANTHER" id="PTHR30071:SF1">
    <property type="entry name" value="CYTOCHROME B_B6 PROTEIN-RELATED"/>
    <property type="match status" value="1"/>
</dbReference>
<dbReference type="RefSeq" id="WP_085814991.1">
    <property type="nucleotide sequence ID" value="NZ_BDQG01000001.1"/>
</dbReference>
<keyword evidence="9" id="KW-1185">Reference proteome</keyword>
<evidence type="ECO:0000256" key="3">
    <source>
        <dbReference type="ARBA" id="ARBA00022748"/>
    </source>
</evidence>
<dbReference type="Proteomes" id="UP000194153">
    <property type="component" value="Unassembled WGS sequence"/>
</dbReference>
<evidence type="ECO:0000259" key="7">
    <source>
        <dbReference type="Pfam" id="PF01578"/>
    </source>
</evidence>
<feature type="transmembrane region" description="Helical" evidence="6">
    <location>
        <begin position="132"/>
        <end position="159"/>
    </location>
</feature>
<keyword evidence="2 6" id="KW-0812">Transmembrane</keyword>
<feature type="transmembrane region" description="Helical" evidence="6">
    <location>
        <begin position="218"/>
        <end position="237"/>
    </location>
</feature>
<proteinExistence type="predicted"/>
<feature type="transmembrane region" description="Helical" evidence="6">
    <location>
        <begin position="6"/>
        <end position="26"/>
    </location>
</feature>
<accession>A0ABQ0MP64</accession>
<dbReference type="EMBL" id="BDQG01000001">
    <property type="protein sequence ID" value="GAW68855.1"/>
    <property type="molecule type" value="Genomic_DNA"/>
</dbReference>
<name>A0ABQ0MP64_9BACT</name>
<dbReference type="InterPro" id="IPR045062">
    <property type="entry name" value="Cyt_c_biogenesis_CcsA/CcmC"/>
</dbReference>
<evidence type="ECO:0000256" key="2">
    <source>
        <dbReference type="ARBA" id="ARBA00022692"/>
    </source>
</evidence>
<evidence type="ECO:0000256" key="1">
    <source>
        <dbReference type="ARBA" id="ARBA00004141"/>
    </source>
</evidence>
<keyword evidence="3" id="KW-0201">Cytochrome c-type biogenesis</keyword>
<gene>
    <name evidence="8" type="ORF">GPEL0_01f5388</name>
</gene>
<reference evidence="8 9" key="1">
    <citation type="submission" date="2017-04" db="EMBL/GenBank/DDBJ databases">
        <authorList>
            <consortium name="Geobacter pelophilus Genome Sequencing"/>
            <person name="Aoyagi T."/>
            <person name="Koike H."/>
            <person name="Hori T."/>
        </authorList>
    </citation>
    <scope>NUCLEOTIDE SEQUENCE [LARGE SCALE GENOMIC DNA]</scope>
    <source>
        <strain evidence="8 9">Drf2</strain>
    </source>
</reference>
<keyword evidence="4 6" id="KW-1133">Transmembrane helix</keyword>
<protein>
    <submittedName>
        <fullName evidence="8">Cytochrome C biogenesis protein</fullName>
    </submittedName>
</protein>
<feature type="transmembrane region" description="Helical" evidence="6">
    <location>
        <begin position="33"/>
        <end position="54"/>
    </location>
</feature>
<feature type="transmembrane region" description="Helical" evidence="6">
    <location>
        <begin position="244"/>
        <end position="262"/>
    </location>
</feature>
<feature type="transmembrane region" description="Helical" evidence="6">
    <location>
        <begin position="94"/>
        <end position="112"/>
    </location>
</feature>
<evidence type="ECO:0000256" key="4">
    <source>
        <dbReference type="ARBA" id="ARBA00022989"/>
    </source>
</evidence>
<keyword evidence="5 6" id="KW-0472">Membrane</keyword>
<evidence type="ECO:0000256" key="6">
    <source>
        <dbReference type="SAM" id="Phobius"/>
    </source>
</evidence>
<reference evidence="9" key="2">
    <citation type="submission" date="2017-05" db="EMBL/GenBank/DDBJ databases">
        <title>Draft genome sequence of Geobacter pelophilus, a iron(III)-reducing bacteria.</title>
        <authorList>
            <person name="Aoyagi T."/>
            <person name="Koike H."/>
            <person name="Morita T."/>
            <person name="Sato Y."/>
            <person name="Habe H."/>
            <person name="Hori T."/>
        </authorList>
    </citation>
    <scope>NUCLEOTIDE SEQUENCE [LARGE SCALE GENOMIC DNA]</scope>
    <source>
        <strain evidence="9">Drf2</strain>
    </source>
</reference>
<dbReference type="Pfam" id="PF01578">
    <property type="entry name" value="Cytochrom_C_asm"/>
    <property type="match status" value="1"/>
</dbReference>